<dbReference type="GO" id="GO:0008131">
    <property type="term" value="F:primary methylamine oxidase activity"/>
    <property type="evidence" value="ECO:0007669"/>
    <property type="project" value="InterPro"/>
</dbReference>
<protein>
    <recommendedName>
        <fullName evidence="9">Amine oxidase</fullName>
        <ecNumber evidence="9">1.4.3.-</ecNumber>
    </recommendedName>
</protein>
<dbReference type="PANTHER" id="PTHR10638:SF71">
    <property type="entry name" value="AMINE OXIDASE"/>
    <property type="match status" value="1"/>
</dbReference>
<feature type="active site" description="Proton acceptor" evidence="7">
    <location>
        <position position="52"/>
    </location>
</feature>
<dbReference type="Gene3D" id="2.70.98.20">
    <property type="entry name" value="Copper amine oxidase, catalytic domain"/>
    <property type="match status" value="1"/>
</dbReference>
<comment type="PTM">
    <text evidence="8 9">Topaquinone (TPQ) is generated by copper-dependent autoxidation of a specific tyrosyl residue.</text>
</comment>
<feature type="modified residue" description="2',4',5'-topaquinone" evidence="8">
    <location>
        <position position="140"/>
    </location>
</feature>
<dbReference type="PROSITE" id="PS01165">
    <property type="entry name" value="COPPER_AMINE_OXID_2"/>
    <property type="match status" value="1"/>
</dbReference>
<dbReference type="RefSeq" id="XP_011021540.1">
    <property type="nucleotide sequence ID" value="XM_011023238.1"/>
</dbReference>
<dbReference type="InterPro" id="IPR049947">
    <property type="entry name" value="Cu_Am_Ox_Cu-bd"/>
</dbReference>
<dbReference type="InterPro" id="IPR049948">
    <property type="entry name" value="Cu_Am_ox_TPQ-bd"/>
</dbReference>
<reference evidence="12" key="1">
    <citation type="submission" date="2025-08" db="UniProtKB">
        <authorList>
            <consortium name="RefSeq"/>
        </authorList>
    </citation>
    <scope>IDENTIFICATION</scope>
</reference>
<name>A0AAJ6U1R1_POPEU</name>
<keyword evidence="3 7" id="KW-0801">TPQ</keyword>
<dbReference type="PROSITE" id="PS01164">
    <property type="entry name" value="COPPER_AMINE_OXID_1"/>
    <property type="match status" value="1"/>
</dbReference>
<feature type="domain" description="Copper amine oxidase catalytic" evidence="10">
    <location>
        <begin position="6"/>
        <end position="387"/>
    </location>
</feature>
<dbReference type="GO" id="GO:0009308">
    <property type="term" value="P:amine metabolic process"/>
    <property type="evidence" value="ECO:0007669"/>
    <property type="project" value="UniProtKB-UniRule"/>
</dbReference>
<dbReference type="GeneID" id="105123580"/>
<comment type="similarity">
    <text evidence="1 9">Belongs to the copper/topaquinone oxidase family.</text>
</comment>
<sequence>MDTELGPIISLASIYDLQKQKFRQVLYKGFVSELFVPYMDLTEEWYYRTFFDAGEYGYGLCAVPLEPFSDCPENAVFMDAYFAGQNGMPVNMPDVFCIFEKHAGDITWRHTETIKPGEEIREVRPEVTLVVRMVSTVGNYDYINDWEFKQSGSIKVTVGLTGLLEVRGTVYTHNDQIKEEVYGTLLAENTVGAHHDHFLTYHLDLDVDGDANSFVKSNLQMTRVADQMSPRKSFWRVVSETAKTESDARIRLGVEQADLLVVNPNKRTDMGNSIGYRLIPGSLTRPVLSDDDYSQIRGAFTNYNVWVTPYNKSEKWAGGLYADQSRGDDTLARWSLRNRVIENKDIVLWYTLGFHHVPYQEDFPVMPTVSSGFELRPANFFESNPVLKVKPPPTVNWSNCSRKYV</sequence>
<evidence type="ECO:0000256" key="6">
    <source>
        <dbReference type="ARBA" id="ARBA00023157"/>
    </source>
</evidence>
<evidence type="ECO:0000256" key="3">
    <source>
        <dbReference type="ARBA" id="ARBA00022772"/>
    </source>
</evidence>
<evidence type="ECO:0000259" key="10">
    <source>
        <dbReference type="Pfam" id="PF01179"/>
    </source>
</evidence>
<keyword evidence="11" id="KW-1185">Reference proteome</keyword>
<gene>
    <name evidence="12" type="primary">LOC105123580</name>
</gene>
<dbReference type="GO" id="GO:0005507">
    <property type="term" value="F:copper ion binding"/>
    <property type="evidence" value="ECO:0007669"/>
    <property type="project" value="InterPro"/>
</dbReference>
<keyword evidence="6" id="KW-1015">Disulfide bond</keyword>
<dbReference type="GO" id="GO:0048038">
    <property type="term" value="F:quinone binding"/>
    <property type="evidence" value="ECO:0007669"/>
    <property type="project" value="InterPro"/>
</dbReference>
<evidence type="ECO:0000256" key="4">
    <source>
        <dbReference type="ARBA" id="ARBA00023002"/>
    </source>
</evidence>
<comment type="cofactor">
    <cofactor evidence="9">
        <name>Cu cation</name>
        <dbReference type="ChEBI" id="CHEBI:23378"/>
    </cofactor>
    <text evidence="9">Contains 1 topaquinone per subunit.</text>
</comment>
<evidence type="ECO:0000256" key="8">
    <source>
        <dbReference type="PIRSR" id="PIRSR600269-51"/>
    </source>
</evidence>
<accession>A0AAJ6U1R1</accession>
<dbReference type="Pfam" id="PF01179">
    <property type="entry name" value="Cu_amine_oxid"/>
    <property type="match status" value="1"/>
</dbReference>
<dbReference type="PANTHER" id="PTHR10638">
    <property type="entry name" value="COPPER AMINE OXIDASE"/>
    <property type="match status" value="1"/>
</dbReference>
<organism evidence="11 12">
    <name type="scientific">Populus euphratica</name>
    <name type="common">Euphrates poplar</name>
    <dbReference type="NCBI Taxonomy" id="75702"/>
    <lineage>
        <taxon>Eukaryota</taxon>
        <taxon>Viridiplantae</taxon>
        <taxon>Streptophyta</taxon>
        <taxon>Embryophyta</taxon>
        <taxon>Tracheophyta</taxon>
        <taxon>Spermatophyta</taxon>
        <taxon>Magnoliopsida</taxon>
        <taxon>eudicotyledons</taxon>
        <taxon>Gunneridae</taxon>
        <taxon>Pentapetalae</taxon>
        <taxon>rosids</taxon>
        <taxon>fabids</taxon>
        <taxon>Malpighiales</taxon>
        <taxon>Salicaceae</taxon>
        <taxon>Saliceae</taxon>
        <taxon>Populus</taxon>
    </lineage>
</organism>
<evidence type="ECO:0000313" key="11">
    <source>
        <dbReference type="Proteomes" id="UP000694918"/>
    </source>
</evidence>
<dbReference type="SUPFAM" id="SSF49998">
    <property type="entry name" value="Amine oxidase catalytic domain"/>
    <property type="match status" value="1"/>
</dbReference>
<evidence type="ECO:0000256" key="2">
    <source>
        <dbReference type="ARBA" id="ARBA00022723"/>
    </source>
</evidence>
<dbReference type="InterPro" id="IPR015798">
    <property type="entry name" value="Cu_amine_oxidase_C"/>
</dbReference>
<dbReference type="FunFam" id="2.70.98.20:FF:000004">
    <property type="entry name" value="Amine oxidase"/>
    <property type="match status" value="1"/>
</dbReference>
<dbReference type="AlphaFoldDB" id="A0AAJ6U1R1"/>
<dbReference type="Proteomes" id="UP000694918">
    <property type="component" value="Unplaced"/>
</dbReference>
<keyword evidence="2 9" id="KW-0479">Metal-binding</keyword>
<evidence type="ECO:0000256" key="9">
    <source>
        <dbReference type="RuleBase" id="RU000672"/>
    </source>
</evidence>
<evidence type="ECO:0000256" key="7">
    <source>
        <dbReference type="PIRSR" id="PIRSR600269-50"/>
    </source>
</evidence>
<keyword evidence="4 9" id="KW-0560">Oxidoreductase</keyword>
<dbReference type="InterPro" id="IPR036460">
    <property type="entry name" value="Cu_amine_oxidase_C_sf"/>
</dbReference>
<keyword evidence="5 9" id="KW-0186">Copper</keyword>
<evidence type="ECO:0000313" key="12">
    <source>
        <dbReference type="RefSeq" id="XP_011021540.1"/>
    </source>
</evidence>
<feature type="active site" description="Schiff-base intermediate with substrate; via topaquinone" evidence="7">
    <location>
        <position position="140"/>
    </location>
</feature>
<evidence type="ECO:0000256" key="1">
    <source>
        <dbReference type="ARBA" id="ARBA00007983"/>
    </source>
</evidence>
<dbReference type="InterPro" id="IPR000269">
    <property type="entry name" value="Cu_amine_oxidase"/>
</dbReference>
<evidence type="ECO:0000256" key="5">
    <source>
        <dbReference type="ARBA" id="ARBA00023008"/>
    </source>
</evidence>
<dbReference type="EC" id="1.4.3.-" evidence="9"/>
<proteinExistence type="inferred from homology"/>